<dbReference type="GO" id="GO:0006796">
    <property type="term" value="P:phosphate-containing compound metabolic process"/>
    <property type="evidence" value="ECO:0007669"/>
    <property type="project" value="InterPro"/>
</dbReference>
<comment type="function">
    <text evidence="7">Catalyzes the hydrolysis of inorganic pyrophosphate (PPi) forming two phosphate ions.</text>
</comment>
<comment type="subunit">
    <text evidence="7">Homohexamer.</text>
</comment>
<dbReference type="EMBL" id="FNUG01000009">
    <property type="protein sequence ID" value="SEF09388.1"/>
    <property type="molecule type" value="Genomic_DNA"/>
</dbReference>
<dbReference type="Pfam" id="PF00719">
    <property type="entry name" value="Pyrophosphatase"/>
    <property type="match status" value="1"/>
</dbReference>
<evidence type="ECO:0000256" key="2">
    <source>
        <dbReference type="ARBA" id="ARBA00022490"/>
    </source>
</evidence>
<evidence type="ECO:0000313" key="8">
    <source>
        <dbReference type="EMBL" id="SEF09388.1"/>
    </source>
</evidence>
<evidence type="ECO:0000256" key="3">
    <source>
        <dbReference type="ARBA" id="ARBA00022723"/>
    </source>
</evidence>
<feature type="binding site" evidence="7">
    <location>
        <position position="44"/>
    </location>
    <ligand>
        <name>substrate</name>
    </ligand>
</feature>
<feature type="binding site" evidence="7">
    <location>
        <position position="18"/>
    </location>
    <ligand>
        <name>substrate</name>
    </ligand>
</feature>
<accession>A0A1H5P8Q7</accession>
<dbReference type="OrthoDB" id="5187599at2"/>
<comment type="similarity">
    <text evidence="7">Belongs to the PPase family.</text>
</comment>
<organism evidence="8 9">
    <name type="scientific">Salinimicrobium catena</name>
    <dbReference type="NCBI Taxonomy" id="390640"/>
    <lineage>
        <taxon>Bacteria</taxon>
        <taxon>Pseudomonadati</taxon>
        <taxon>Bacteroidota</taxon>
        <taxon>Flavobacteriia</taxon>
        <taxon>Flavobacteriales</taxon>
        <taxon>Flavobacteriaceae</taxon>
        <taxon>Salinimicrobium</taxon>
    </lineage>
</organism>
<dbReference type="GO" id="GO:0004427">
    <property type="term" value="F:inorganic diphosphate phosphatase activity"/>
    <property type="evidence" value="ECO:0007669"/>
    <property type="project" value="UniProtKB-UniRule"/>
</dbReference>
<evidence type="ECO:0000256" key="5">
    <source>
        <dbReference type="ARBA" id="ARBA00022842"/>
    </source>
</evidence>
<sequence>MTKTFDVLIEIPKGSRNKYEYDFKLKKVRYDRMIFSSMMYPADYGFIPETLALDGDPLDVLVLVTEPTFPGCVMEVKPIGVFHMADEKGPDEKVICVPVSDPIWNKHNDLNDVNAHLIKEIEHFFQVYKDLEQKKVDVEGWGDLQEANTIIEECVKRYANSNEEKGNFSIK</sequence>
<dbReference type="FunFam" id="3.90.80.10:FF:000003">
    <property type="entry name" value="Inorganic pyrophosphatase"/>
    <property type="match status" value="1"/>
</dbReference>
<feature type="binding site" evidence="7">
    <location>
        <position position="32"/>
    </location>
    <ligand>
        <name>substrate</name>
    </ligand>
</feature>
<dbReference type="GO" id="GO:0000287">
    <property type="term" value="F:magnesium ion binding"/>
    <property type="evidence" value="ECO:0007669"/>
    <property type="project" value="UniProtKB-UniRule"/>
</dbReference>
<comment type="catalytic activity">
    <reaction evidence="6 7">
        <text>diphosphate + H2O = 2 phosphate + H(+)</text>
        <dbReference type="Rhea" id="RHEA:24576"/>
        <dbReference type="ChEBI" id="CHEBI:15377"/>
        <dbReference type="ChEBI" id="CHEBI:15378"/>
        <dbReference type="ChEBI" id="CHEBI:33019"/>
        <dbReference type="ChEBI" id="CHEBI:43474"/>
        <dbReference type="EC" id="3.6.1.1"/>
    </reaction>
</comment>
<feature type="binding site" evidence="7">
    <location>
        <position position="91"/>
    </location>
    <ligand>
        <name>Mg(2+)</name>
        <dbReference type="ChEBI" id="CHEBI:18420"/>
        <label>1</label>
    </ligand>
</feature>
<reference evidence="8 9" key="1">
    <citation type="submission" date="2016-10" db="EMBL/GenBank/DDBJ databases">
        <authorList>
            <person name="de Groot N.N."/>
        </authorList>
    </citation>
    <scope>NUCLEOTIDE SEQUENCE [LARGE SCALE GENOMIC DNA]</scope>
    <source>
        <strain evidence="8 9">DSM 23553</strain>
    </source>
</reference>
<feature type="binding site" evidence="7">
    <location>
        <position position="59"/>
    </location>
    <ligand>
        <name>Mg(2+)</name>
        <dbReference type="ChEBI" id="CHEBI:18420"/>
        <label>2</label>
    </ligand>
</feature>
<comment type="subcellular location">
    <subcellularLocation>
        <location evidence="7">Cytoplasm</location>
    </subcellularLocation>
</comment>
<keyword evidence="5 7" id="KW-0460">Magnesium</keyword>
<proteinExistence type="inferred from homology"/>
<dbReference type="Proteomes" id="UP000199448">
    <property type="component" value="Unassembled WGS sequence"/>
</dbReference>
<dbReference type="GO" id="GO:0005737">
    <property type="term" value="C:cytoplasm"/>
    <property type="evidence" value="ECO:0007669"/>
    <property type="project" value="UniProtKB-SubCell"/>
</dbReference>
<keyword evidence="4 7" id="KW-0378">Hydrolase</keyword>
<evidence type="ECO:0000256" key="4">
    <source>
        <dbReference type="ARBA" id="ARBA00022801"/>
    </source>
</evidence>
<dbReference type="InterPro" id="IPR036649">
    <property type="entry name" value="Pyrophosphatase_sf"/>
</dbReference>
<keyword evidence="3 7" id="KW-0479">Metal-binding</keyword>
<dbReference type="Gene3D" id="3.90.80.10">
    <property type="entry name" value="Inorganic pyrophosphatase"/>
    <property type="match status" value="1"/>
</dbReference>
<name>A0A1H5P8Q7_9FLAO</name>
<evidence type="ECO:0000256" key="6">
    <source>
        <dbReference type="ARBA" id="ARBA00047820"/>
    </source>
</evidence>
<feature type="binding site" evidence="7">
    <location>
        <position position="54"/>
    </location>
    <ligand>
        <name>Mg(2+)</name>
        <dbReference type="ChEBI" id="CHEBI:18420"/>
        <label>1</label>
    </ligand>
</feature>
<dbReference type="HAMAP" id="MF_00209">
    <property type="entry name" value="Inorganic_PPase"/>
    <property type="match status" value="1"/>
</dbReference>
<dbReference type="CDD" id="cd00412">
    <property type="entry name" value="pyrophosphatase"/>
    <property type="match status" value="1"/>
</dbReference>
<feature type="binding site" evidence="7">
    <location>
        <position position="59"/>
    </location>
    <ligand>
        <name>Mg(2+)</name>
        <dbReference type="ChEBI" id="CHEBI:18420"/>
        <label>1</label>
    </ligand>
</feature>
<dbReference type="PANTHER" id="PTHR10286">
    <property type="entry name" value="INORGANIC PYROPHOSPHATASE"/>
    <property type="match status" value="1"/>
</dbReference>
<dbReference type="STRING" id="390640.SAMN04488034_10962"/>
<dbReference type="EC" id="3.6.1.1" evidence="7"/>
<dbReference type="PROSITE" id="PS00387">
    <property type="entry name" value="PPASE"/>
    <property type="match status" value="1"/>
</dbReference>
<comment type="cofactor">
    <cofactor evidence="1 7">
        <name>Mg(2+)</name>
        <dbReference type="ChEBI" id="CHEBI:18420"/>
    </cofactor>
</comment>
<evidence type="ECO:0000313" key="9">
    <source>
        <dbReference type="Proteomes" id="UP000199448"/>
    </source>
</evidence>
<dbReference type="InterPro" id="IPR008162">
    <property type="entry name" value="Pyrophosphatase"/>
</dbReference>
<evidence type="ECO:0000256" key="1">
    <source>
        <dbReference type="ARBA" id="ARBA00001946"/>
    </source>
</evidence>
<dbReference type="SUPFAM" id="SSF50324">
    <property type="entry name" value="Inorganic pyrophosphatase"/>
    <property type="match status" value="1"/>
</dbReference>
<keyword evidence="2 7" id="KW-0963">Cytoplasm</keyword>
<keyword evidence="9" id="KW-1185">Reference proteome</keyword>
<gene>
    <name evidence="7" type="primary">ppa</name>
    <name evidence="8" type="ORF">SAMN04488034_10962</name>
</gene>
<dbReference type="AlphaFoldDB" id="A0A1H5P8Q7"/>
<feature type="binding site" evidence="7">
    <location>
        <position position="128"/>
    </location>
    <ligand>
        <name>substrate</name>
    </ligand>
</feature>
<evidence type="ECO:0000256" key="7">
    <source>
        <dbReference type="HAMAP-Rule" id="MF_00209"/>
    </source>
</evidence>
<dbReference type="RefSeq" id="WP_093114123.1">
    <property type="nucleotide sequence ID" value="NZ_FNGG01000009.1"/>
</dbReference>
<protein>
    <recommendedName>
        <fullName evidence="7">Inorganic pyrophosphatase</fullName>
        <ecNumber evidence="7">3.6.1.1</ecNumber>
    </recommendedName>
    <alternativeName>
        <fullName evidence="7">Pyrophosphate phospho-hydrolase</fullName>
        <shortName evidence="7">PPase</shortName>
    </alternativeName>
</protein>